<keyword evidence="2" id="KW-0472">Membrane</keyword>
<keyword evidence="5" id="KW-1185">Reference proteome</keyword>
<comment type="subcellular location">
    <subcellularLocation>
        <location evidence="2">Cell membrane</location>
        <topology evidence="2">Lipid-anchor</topology>
    </subcellularLocation>
</comment>
<dbReference type="EMBL" id="JAENIO010000042">
    <property type="protein sequence ID" value="MBK1835138.1"/>
    <property type="molecule type" value="Genomic_DNA"/>
</dbReference>
<dbReference type="InterPro" id="IPR010131">
    <property type="entry name" value="MdtP/NodT-like"/>
</dbReference>
<proteinExistence type="inferred from homology"/>
<organism evidence="4 5">
    <name type="scientific">Roseibacillus ishigakijimensis</name>
    <dbReference type="NCBI Taxonomy" id="454146"/>
    <lineage>
        <taxon>Bacteria</taxon>
        <taxon>Pseudomonadati</taxon>
        <taxon>Verrucomicrobiota</taxon>
        <taxon>Verrucomicrobiia</taxon>
        <taxon>Verrucomicrobiales</taxon>
        <taxon>Verrucomicrobiaceae</taxon>
        <taxon>Roseibacillus</taxon>
    </lineage>
</organism>
<dbReference type="GO" id="GO:0015562">
    <property type="term" value="F:efflux transmembrane transporter activity"/>
    <property type="evidence" value="ECO:0007669"/>
    <property type="project" value="InterPro"/>
</dbReference>
<keyword evidence="2" id="KW-0564">Palmitate</keyword>
<reference evidence="4" key="1">
    <citation type="submission" date="2021-01" db="EMBL/GenBank/DDBJ databases">
        <title>Modified the classification status of verrucomicrobia.</title>
        <authorList>
            <person name="Feng X."/>
        </authorList>
    </citation>
    <scope>NUCLEOTIDE SEQUENCE</scope>
    <source>
        <strain evidence="4">KCTC 12986</strain>
    </source>
</reference>
<protein>
    <submittedName>
        <fullName evidence="4">Efflux transporter outer membrane subunit</fullName>
    </submittedName>
</protein>
<evidence type="ECO:0000313" key="5">
    <source>
        <dbReference type="Proteomes" id="UP000604083"/>
    </source>
</evidence>
<evidence type="ECO:0000256" key="3">
    <source>
        <dbReference type="SAM" id="Coils"/>
    </source>
</evidence>
<comment type="similarity">
    <text evidence="1 2">Belongs to the outer membrane factor (OMF) (TC 1.B.17) family.</text>
</comment>
<dbReference type="Gene3D" id="1.20.1600.10">
    <property type="entry name" value="Outer membrane efflux proteins (OEP)"/>
    <property type="match status" value="1"/>
</dbReference>
<dbReference type="SUPFAM" id="SSF56954">
    <property type="entry name" value="Outer membrane efflux proteins (OEP)"/>
    <property type="match status" value="1"/>
</dbReference>
<dbReference type="NCBIfam" id="TIGR01845">
    <property type="entry name" value="outer_NodT"/>
    <property type="match status" value="1"/>
</dbReference>
<evidence type="ECO:0000256" key="1">
    <source>
        <dbReference type="ARBA" id="ARBA00007613"/>
    </source>
</evidence>
<dbReference type="PANTHER" id="PTHR30203">
    <property type="entry name" value="OUTER MEMBRANE CATION EFFLUX PROTEIN"/>
    <property type="match status" value="1"/>
</dbReference>
<keyword evidence="2" id="KW-1134">Transmembrane beta strand</keyword>
<keyword evidence="2" id="KW-0812">Transmembrane</keyword>
<gene>
    <name evidence="4" type="ORF">JIN78_13800</name>
</gene>
<accession>A0A934RTG1</accession>
<keyword evidence="2" id="KW-0449">Lipoprotein</keyword>
<dbReference type="Gene3D" id="2.20.200.10">
    <property type="entry name" value="Outer membrane efflux proteins (OEP)"/>
    <property type="match status" value="1"/>
</dbReference>
<dbReference type="PANTHER" id="PTHR30203:SF25">
    <property type="entry name" value="OUTER MEMBRANE PROTEIN-RELATED"/>
    <property type="match status" value="1"/>
</dbReference>
<dbReference type="AlphaFoldDB" id="A0A934RTG1"/>
<comment type="caution">
    <text evidence="4">The sequence shown here is derived from an EMBL/GenBank/DDBJ whole genome shotgun (WGS) entry which is preliminary data.</text>
</comment>
<dbReference type="InterPro" id="IPR003423">
    <property type="entry name" value="OMP_efflux"/>
</dbReference>
<keyword evidence="3" id="KW-0175">Coiled coil</keyword>
<dbReference type="GO" id="GO:0005886">
    <property type="term" value="C:plasma membrane"/>
    <property type="evidence" value="ECO:0007669"/>
    <property type="project" value="UniProtKB-SubCell"/>
</dbReference>
<dbReference type="Pfam" id="PF02321">
    <property type="entry name" value="OEP"/>
    <property type="match status" value="2"/>
</dbReference>
<sequence length="459" mass="51430">MSSCFQAGPDYVDPQLQAPADWRTAEGEVAQKDYWIERIDRDQLARRTGAELWWRQFGDSTLNTLISHARKHHPTAYLADARIREARAQRHVLASYWSPWVGTRDEIGFGEDFSASYLAALEAGWELDLFGHIGRGVEAAEAEWESAVEWKRDSLVVLTSEVALYYLAYRTLEERMTRAEMAAAQFRDLHQVLEERAELGIVPESDVVESHAQLLTREARLPKLRQDKEVAAIRLANATGIYPAALGDILEQNEGIPELPRKILLGTPAEALRNRPDVRREERKLAAQTASIGLAEAELYPLISISGGLRYESDSAGDLFSQVNRIFGFGPKLTWRIFEACRVQHRVAEEKAQTEIRLAAYQQQLLDAVAEIEIALARLQSEKEYADKQAEAAAAHEQSVAMIRESYLAGFVDIRRLLNALMDYHDTRDEEAAALGRRASFAAALFKAIGGGQLAEDPA</sequence>
<evidence type="ECO:0000256" key="2">
    <source>
        <dbReference type="RuleBase" id="RU362097"/>
    </source>
</evidence>
<dbReference type="RefSeq" id="WP_200392572.1">
    <property type="nucleotide sequence ID" value="NZ_JAENIO010000042.1"/>
</dbReference>
<dbReference type="Proteomes" id="UP000604083">
    <property type="component" value="Unassembled WGS sequence"/>
</dbReference>
<name>A0A934RTG1_9BACT</name>
<evidence type="ECO:0000313" key="4">
    <source>
        <dbReference type="EMBL" id="MBK1835138.1"/>
    </source>
</evidence>
<feature type="coiled-coil region" evidence="3">
    <location>
        <begin position="351"/>
        <end position="389"/>
    </location>
</feature>